<dbReference type="GO" id="GO:0071944">
    <property type="term" value="C:cell periphery"/>
    <property type="evidence" value="ECO:0007669"/>
    <property type="project" value="TreeGrafter"/>
</dbReference>
<dbReference type="PANTHER" id="PTHR36819:SF1">
    <property type="entry name" value="REGULATOR OF PHOSPHOLIPASE D SRF1"/>
    <property type="match status" value="1"/>
</dbReference>
<dbReference type="GeneID" id="54479158"/>
<dbReference type="Proteomes" id="UP000799767">
    <property type="component" value="Unassembled WGS sequence"/>
</dbReference>
<dbReference type="InterPro" id="IPR037737">
    <property type="entry name" value="Srf1"/>
</dbReference>
<sequence length="354" mass="39527">MPEAAQREALISSTRAAESEPDPHRAAAIPPWVHANHDADNAAQSDPLLTTLTPSRPNTRHYKPPTTHYKPGRKWDHLRSSEPPLLSGPIAEHQERWKGFMKSGPNPYEAQGRVVDAAWMEENMPDLLPGWQDENEKESPAPVAHGVTAKGLMYKGKWLISPERQEKSVRLFWRLLLKNAYVPLIFRITVLAFTAAALGLAAAIYINVDKVNNDSDPYNQCATRASTFMAICVGSIAVPYIIYVTWDEYLSKPLGLRSVAAKVLLLLCDLYFICFASSNLSLAFDALYDHRWACYDEHITNSNHTAHIQATCPNNTAICLKQRSLAGVLVVSLIAWCVTFSISVLRVVERLRPD</sequence>
<gene>
    <name evidence="3" type="ORF">BDY17DRAFT_348998</name>
</gene>
<keyword evidence="2" id="KW-0472">Membrane</keyword>
<dbReference type="GO" id="GO:0000324">
    <property type="term" value="C:fungal-type vacuole"/>
    <property type="evidence" value="ECO:0007669"/>
    <property type="project" value="TreeGrafter"/>
</dbReference>
<evidence type="ECO:0000313" key="3">
    <source>
        <dbReference type="EMBL" id="KAF2479446.1"/>
    </source>
</evidence>
<evidence type="ECO:0000313" key="4">
    <source>
        <dbReference type="Proteomes" id="UP000799767"/>
    </source>
</evidence>
<name>A0A6A6PI27_9PEZI</name>
<keyword evidence="4" id="KW-1185">Reference proteome</keyword>
<dbReference type="EMBL" id="MU001641">
    <property type="protein sequence ID" value="KAF2479446.1"/>
    <property type="molecule type" value="Genomic_DNA"/>
</dbReference>
<proteinExistence type="predicted"/>
<feature type="transmembrane region" description="Helical" evidence="2">
    <location>
        <begin position="258"/>
        <end position="278"/>
    </location>
</feature>
<evidence type="ECO:0000256" key="2">
    <source>
        <dbReference type="SAM" id="Phobius"/>
    </source>
</evidence>
<feature type="region of interest" description="Disordered" evidence="1">
    <location>
        <begin position="1"/>
        <end position="78"/>
    </location>
</feature>
<keyword evidence="2" id="KW-1133">Transmembrane helix</keyword>
<dbReference type="PANTHER" id="PTHR36819">
    <property type="entry name" value="REGULATOR OF PHOSPHOLIPASE D SRF1"/>
    <property type="match status" value="1"/>
</dbReference>
<organism evidence="3 4">
    <name type="scientific">Neohortaea acidophila</name>
    <dbReference type="NCBI Taxonomy" id="245834"/>
    <lineage>
        <taxon>Eukaryota</taxon>
        <taxon>Fungi</taxon>
        <taxon>Dikarya</taxon>
        <taxon>Ascomycota</taxon>
        <taxon>Pezizomycotina</taxon>
        <taxon>Dothideomycetes</taxon>
        <taxon>Dothideomycetidae</taxon>
        <taxon>Mycosphaerellales</taxon>
        <taxon>Teratosphaeriaceae</taxon>
        <taxon>Neohortaea</taxon>
    </lineage>
</organism>
<dbReference type="OrthoDB" id="2589563at2759"/>
<feature type="compositionally biased region" description="Polar residues" evidence="1">
    <location>
        <begin position="42"/>
        <end position="57"/>
    </location>
</feature>
<accession>A0A6A6PI27</accession>
<protein>
    <submittedName>
        <fullName evidence="3">Uncharacterized protein</fullName>
    </submittedName>
</protein>
<feature type="transmembrane region" description="Helical" evidence="2">
    <location>
        <begin position="184"/>
        <end position="206"/>
    </location>
</feature>
<feature type="transmembrane region" description="Helical" evidence="2">
    <location>
        <begin position="226"/>
        <end position="246"/>
    </location>
</feature>
<dbReference type="RefSeq" id="XP_033586016.1">
    <property type="nucleotide sequence ID" value="XM_033738156.1"/>
</dbReference>
<feature type="transmembrane region" description="Helical" evidence="2">
    <location>
        <begin position="325"/>
        <end position="348"/>
    </location>
</feature>
<evidence type="ECO:0000256" key="1">
    <source>
        <dbReference type="SAM" id="MobiDB-lite"/>
    </source>
</evidence>
<dbReference type="AlphaFoldDB" id="A0A6A6PI27"/>
<reference evidence="3" key="1">
    <citation type="journal article" date="2020" name="Stud. Mycol.">
        <title>101 Dothideomycetes genomes: a test case for predicting lifestyles and emergence of pathogens.</title>
        <authorList>
            <person name="Haridas S."/>
            <person name="Albert R."/>
            <person name="Binder M."/>
            <person name="Bloem J."/>
            <person name="Labutti K."/>
            <person name="Salamov A."/>
            <person name="Andreopoulos B."/>
            <person name="Baker S."/>
            <person name="Barry K."/>
            <person name="Bills G."/>
            <person name="Bluhm B."/>
            <person name="Cannon C."/>
            <person name="Castanera R."/>
            <person name="Culley D."/>
            <person name="Daum C."/>
            <person name="Ezra D."/>
            <person name="Gonzalez J."/>
            <person name="Henrissat B."/>
            <person name="Kuo A."/>
            <person name="Liang C."/>
            <person name="Lipzen A."/>
            <person name="Lutzoni F."/>
            <person name="Magnuson J."/>
            <person name="Mondo S."/>
            <person name="Nolan M."/>
            <person name="Ohm R."/>
            <person name="Pangilinan J."/>
            <person name="Park H.-J."/>
            <person name="Ramirez L."/>
            <person name="Alfaro M."/>
            <person name="Sun H."/>
            <person name="Tritt A."/>
            <person name="Yoshinaga Y."/>
            <person name="Zwiers L.-H."/>
            <person name="Turgeon B."/>
            <person name="Goodwin S."/>
            <person name="Spatafora J."/>
            <person name="Crous P."/>
            <person name="Grigoriev I."/>
        </authorList>
    </citation>
    <scope>NUCLEOTIDE SEQUENCE</scope>
    <source>
        <strain evidence="3">CBS 113389</strain>
    </source>
</reference>
<keyword evidence="2" id="KW-0812">Transmembrane</keyword>